<proteinExistence type="predicted"/>
<evidence type="ECO:0000313" key="2">
    <source>
        <dbReference type="Proteomes" id="UP001165283"/>
    </source>
</evidence>
<gene>
    <name evidence="1" type="ORF">KDL28_19785</name>
</gene>
<dbReference type="EMBL" id="JAGSOV010000041">
    <property type="protein sequence ID" value="MCO1657301.1"/>
    <property type="molecule type" value="Genomic_DNA"/>
</dbReference>
<accession>A0ABT1A2R7</accession>
<sequence length="140" mass="15119">MDDVEVFGMAEETLAEVLGRVGPQHRGIRVGPVAERPGWDGVAPLARLAERGPGAPAHGELVEAAALRSFLAHDVAMALGSRACPLPEALAEALFTRMEPDAGRWRACGVFRDRLPLPAGHVSWRDRFLLLAGRDPHPFD</sequence>
<name>A0ABT1A2R7_9PSEU</name>
<keyword evidence="2" id="KW-1185">Reference proteome</keyword>
<protein>
    <submittedName>
        <fullName evidence="1">Uncharacterized protein</fullName>
    </submittedName>
</protein>
<reference evidence="1" key="1">
    <citation type="submission" date="2021-04" db="EMBL/GenBank/DDBJ databases">
        <title>Pseudonocardia sp. nov., isolated from sandy soil of mangrove forest.</title>
        <authorList>
            <person name="Zan Z."/>
            <person name="Huang R."/>
            <person name="Liu W."/>
        </authorList>
    </citation>
    <scope>NUCLEOTIDE SEQUENCE</scope>
    <source>
        <strain evidence="1">S2-4</strain>
    </source>
</reference>
<dbReference type="Proteomes" id="UP001165283">
    <property type="component" value="Unassembled WGS sequence"/>
</dbReference>
<comment type="caution">
    <text evidence="1">The sequence shown here is derived from an EMBL/GenBank/DDBJ whole genome shotgun (WGS) entry which is preliminary data.</text>
</comment>
<dbReference type="RefSeq" id="WP_252440872.1">
    <property type="nucleotide sequence ID" value="NZ_JAGSOV010000041.1"/>
</dbReference>
<evidence type="ECO:0000313" key="1">
    <source>
        <dbReference type="EMBL" id="MCO1657301.1"/>
    </source>
</evidence>
<organism evidence="1 2">
    <name type="scientific">Pseudonocardia humida</name>
    <dbReference type="NCBI Taxonomy" id="2800819"/>
    <lineage>
        <taxon>Bacteria</taxon>
        <taxon>Bacillati</taxon>
        <taxon>Actinomycetota</taxon>
        <taxon>Actinomycetes</taxon>
        <taxon>Pseudonocardiales</taxon>
        <taxon>Pseudonocardiaceae</taxon>
        <taxon>Pseudonocardia</taxon>
    </lineage>
</organism>